<accession>A0A8S1K506</accession>
<sequence length="2986" mass="357164">MNFRSNHSNQYQRFITKLPTKFFPNLIPEMINKTRKQSKAEKIEEFVLIFEDYFKNLLGIEKNQEDSLEFVNNIEGYKDQQRDFDEPEVVMSLPNPDQISQEFQPLQKQYEIFEQIIQALVLEQKSIQDKLFLKAIEIAFIQLQDHKIYSLFEQRTRGLETIPSEQRNAMNLLGTNQQILDQSHQYCCFIEHNNYNHKSQDFGFCQREVYFRKIVHQFRQDLFELASLNKWNIQLTTQQIQIDFQKIQQQQQKAFSQGDYLRQIKSSWHKTQNETSDLLTLVRNILIIQFSRKGFVVRSILSNDGLKIYLLLYMPEQMLEIAAENFQLQKKLCFCFSDLFSLEPVDKQLRPLRLNGRLWKPDEYNISSYFQYLRPLIIEQIMQINFKRLARDVGQSNINNELFEYGKVHFYGDWEGPTDDEWTAYYIYLVHLNKQIQIQRKQYFIESDIALILDKQKSVEELFAIRTGQNPKGYFEFKEEEQEQIQVLFEKIRQLQDQSNKIQLSQKLPILKKIKLFKQQQLAFNYFLIFQEALKVANSTAQTLKTLWDRYSQQPFELYIPFILRQHSQSIKTIAKSQLKWSRYISKQSHQITLFPTNERLKLAYFVLSKTIRLEVFLNMKLINSIFCLHNKYELYGICKNHQQDVNQDIYMYEQQPFDLSNKWNLNYLYPWSMPISKICIYFGEKIGLYFKFSSYYIKFFTIMAALGFMCNLLMYSTNTENNNISLVIQTIFSICNVNLNCFITDYWSQTQFAFNIQNGQNYNYKYNQIRSSFKGEQIRSISTDQLNFTGIIHFQFFWRISISIFVLILIFGSDVCITIGLYFFNLYLESIFIKAGIQFKNFEIIVTAILNFSIQIIVEYYYESIAVILTDFENFYTVEHYENSYCLKKYALICFSQLFPLMMLCYLNGSLNLKCSLNNCIEQAEYFFGTSVSLILFHQLGKFLITIINVKRRTKIINNSQQNNNLLSYIENQESQIPFQESQEKYGIIDEYMKFFVLSTLINMFGGLFPLSYTLFWFWMILQFQIVKFRLLFQIQRPWPKGDSSLGIWSEIHQFINLISLLNNSSLICVYYYHYLQDDVIQLFVTLLFYNFFIKYITKTTFQSPPLILEYIIKRGNYIYQNNIKILTNRNTRREKENKVQLQRCPLYKVFGSNGMQRADYFETISSDDEILDHQRKKIQLISQRLVEQETNYIFQKAEIIQNEDHIKQMQSPINSISSKHSNSSPLNTVSSPLFTISSSKQNNRTKTIFEPFEQTTNLMSISTKDIQKQGKSKFQFMITEIMKKLQQVDKLDYQFFYNYYKKRTTNWAFQIQSCKLGSKQLIKDRTIIWRFFFRLHLLSSYNMLWNDYRLVQSQSYIKRKQKALHNLDYKRFQILKASFENQNKYFKAEAALKFSKQFRQFGNQLTLEERKEYNELVVKYNKFIEKKSWLNCRKVSVFRYKGLFFRGFRKQSIRKQAIQFVLEYYEATKKLEEAQNGSDIHKKFNNLVQYTQINQYNLELFIDLFNKLEYEQKKSYIFPSVNGRIQQKNYYLNSLKSEVFKNIIDKSKDTYIFEQYSTKLEEFVLQYCFDEMNQIPILKMKKHLHDLLWIVEIDDQEYLMQFFQIKHGQQLQFLRYHNDGMGVFVSESKNYIKLLNIIDQIDDFLIKAYCISLYPCRDSKTLYQVIKFRKKHSLHYTIDQLRQFLYANLIILSKGIVQSISIYNYVLINNEYMILNSIYQDDNPLLQLVQVVIEMILLDPIKNFGEALKFVEHPLLPFLMEILYNDLTASQALQNMEKQDPFSDINFQLNHNQKDECYQFYIENMKHQINFHLRMKQFQKSIVLIQEVQDYLAIQHNVLTINFMETFLDYISRDIQTYLLKSHEIKKILDTLLIFYFKISALFGLKQQIEPENSQIISAIKKCCSQLKIILKQLSFNIKLENLSEVEHRTILKQKLKQTIDNQSSVSSFERLNLINTLRKNSKYILLLIQFHTQIQRYKNQFTLIKAIYNYFNKNFILADLQYIQIIQREEQLAFREPIPKFLNVPLDHTPGLINLKQSSPLDEDNDDIRNEEFSIKSEGIIDRNTLYCTQLTYFKYLHLINLYDNRNEEFKKYYLEFQQIEGAHIPVYKFYLNQLKLLNKEEIEQQDENYEEQCDVGKYLTIKYNKWKEITHNKQVDLIESDDAELLKFQVMIFSNIQPTFKNRKILQHSMQLCAQSKNNCYNLLFRIKLIQFILHLDNVQPVNHNISQFIQKTKFCSQSQQSFIELLKQIHQQIQLKQDSWFFHSSLEELQVFYYLSVCFAYSPKHIENLLLDETEIAKHAINQIKKFQFKSKFYCQTLKCTQINNRKGYQLQFDSSLCKQQQQQLFCQFLNCSLKQYHNLKGAYQQILECQSDNIEPSIFVLALIHNYLQLQQYDLADLMTQFSLKLIQCQALIFEKKHNGFEQDLYVIESLYKGNNNCIPYPEKYLFEYSETFYHFEDVKFYAQYILFNIMMNQNYYLMQEIASKVIKTLKGNQIYCRLIHIFEYQLDAINAMIGKIDPKTQRNYQDLEKIESDLSLNNYLEKTLIYAILALLQCKYHLNLIDYENALKYSEKVLKYVVTYLKQEQTILSIINRKLIQEYPVHILFKDLKIIEYEYLIDEIVDSDYIHLFNKDFINEAILNHLRILINLGKNVPKVNILFSLQLSQIHKTHQPYLQMIYAMYFNFLLKEKDNKLIENLLVDESNQIAQIRKKIKDEEMKYNAHSSLKLYTESDAGLIHQNLIFLDFQLNVLLNSKNKVNKKLINNWILSSTQKAINGYQNIQQTISYLVHPHISILYIIQYESFQFLNQIQKAQDMIDLTNESISGWYEENKHPFQGVFLYYLGIHDRWLYSQYARCLKTINQLNRFDIDEITRIVQGLIYQEKQLIAILDNNTQNRTNQFGDLINEYLIVSIGRKPKQIREISKFNLDVQSILDDVLEKSSIKTLNGIQKFFDALAVFYQIGTEHNCKDLIKRIIVESN</sequence>
<organism evidence="7 8">
    <name type="scientific">Paramecium primaurelia</name>
    <dbReference type="NCBI Taxonomy" id="5886"/>
    <lineage>
        <taxon>Eukaryota</taxon>
        <taxon>Sar</taxon>
        <taxon>Alveolata</taxon>
        <taxon>Ciliophora</taxon>
        <taxon>Intramacronucleata</taxon>
        <taxon>Oligohymenophorea</taxon>
        <taxon>Peniculida</taxon>
        <taxon>Parameciidae</taxon>
        <taxon>Paramecium</taxon>
    </lineage>
</organism>
<evidence type="ECO:0000259" key="6">
    <source>
        <dbReference type="Pfam" id="PF04547"/>
    </source>
</evidence>
<feature type="domain" description="Anoctamin transmembrane" evidence="6">
    <location>
        <begin position="679"/>
        <end position="1116"/>
    </location>
</feature>
<feature type="transmembrane region" description="Helical" evidence="5">
    <location>
        <begin position="797"/>
        <end position="825"/>
    </location>
</feature>
<dbReference type="InterPro" id="IPR007632">
    <property type="entry name" value="Anoctamin"/>
</dbReference>
<dbReference type="GO" id="GO:0016020">
    <property type="term" value="C:membrane"/>
    <property type="evidence" value="ECO:0007669"/>
    <property type="project" value="UniProtKB-SubCell"/>
</dbReference>
<gene>
    <name evidence="7" type="ORF">PPRIM_AZ9-3.1.T0170002</name>
</gene>
<protein>
    <recommendedName>
        <fullName evidence="6">Anoctamin transmembrane domain-containing protein</fullName>
    </recommendedName>
</protein>
<feature type="transmembrane region" description="Helical" evidence="5">
    <location>
        <begin position="845"/>
        <end position="863"/>
    </location>
</feature>
<keyword evidence="8" id="KW-1185">Reference proteome</keyword>
<evidence type="ECO:0000256" key="1">
    <source>
        <dbReference type="ARBA" id="ARBA00004141"/>
    </source>
</evidence>
<feature type="transmembrane region" description="Helical" evidence="5">
    <location>
        <begin position="891"/>
        <end position="912"/>
    </location>
</feature>
<feature type="transmembrane region" description="Helical" evidence="5">
    <location>
        <begin position="927"/>
        <end position="946"/>
    </location>
</feature>
<dbReference type="EMBL" id="CAJJDM010000012">
    <property type="protein sequence ID" value="CAD8050369.1"/>
    <property type="molecule type" value="Genomic_DNA"/>
</dbReference>
<comment type="caution">
    <text evidence="7">The sequence shown here is derived from an EMBL/GenBank/DDBJ whole genome shotgun (WGS) entry which is preliminary data.</text>
</comment>
<name>A0A8S1K506_PARPR</name>
<evidence type="ECO:0000313" key="8">
    <source>
        <dbReference type="Proteomes" id="UP000688137"/>
    </source>
</evidence>
<reference evidence="7" key="1">
    <citation type="submission" date="2021-01" db="EMBL/GenBank/DDBJ databases">
        <authorList>
            <consortium name="Genoscope - CEA"/>
            <person name="William W."/>
        </authorList>
    </citation>
    <scope>NUCLEOTIDE SEQUENCE</scope>
</reference>
<dbReference type="GO" id="GO:0005254">
    <property type="term" value="F:chloride channel activity"/>
    <property type="evidence" value="ECO:0007669"/>
    <property type="project" value="TreeGrafter"/>
</dbReference>
<feature type="transmembrane region" description="Helical" evidence="5">
    <location>
        <begin position="993"/>
        <end position="1010"/>
    </location>
</feature>
<evidence type="ECO:0000313" key="7">
    <source>
        <dbReference type="EMBL" id="CAD8050369.1"/>
    </source>
</evidence>
<evidence type="ECO:0000256" key="2">
    <source>
        <dbReference type="ARBA" id="ARBA00022692"/>
    </source>
</evidence>
<dbReference type="InterPro" id="IPR049452">
    <property type="entry name" value="Anoctamin_TM"/>
</dbReference>
<feature type="transmembrane region" description="Helical" evidence="5">
    <location>
        <begin position="696"/>
        <end position="716"/>
    </location>
</feature>
<evidence type="ECO:0000256" key="4">
    <source>
        <dbReference type="ARBA" id="ARBA00023136"/>
    </source>
</evidence>
<comment type="subcellular location">
    <subcellularLocation>
        <location evidence="1">Membrane</location>
        <topology evidence="1">Multi-pass membrane protein</topology>
    </subcellularLocation>
</comment>
<keyword evidence="4 5" id="KW-0472">Membrane</keyword>
<dbReference type="OMA" id="FWRISIS"/>
<keyword evidence="2 5" id="KW-0812">Transmembrane</keyword>
<evidence type="ECO:0000256" key="5">
    <source>
        <dbReference type="SAM" id="Phobius"/>
    </source>
</evidence>
<dbReference type="Pfam" id="PF04547">
    <property type="entry name" value="Anoctamin"/>
    <property type="match status" value="1"/>
</dbReference>
<keyword evidence="3 5" id="KW-1133">Transmembrane helix</keyword>
<dbReference type="PANTHER" id="PTHR12308">
    <property type="entry name" value="ANOCTAMIN"/>
    <property type="match status" value="1"/>
</dbReference>
<dbReference type="PANTHER" id="PTHR12308:SF73">
    <property type="entry name" value="ANOCTAMIN"/>
    <property type="match status" value="1"/>
</dbReference>
<evidence type="ECO:0000256" key="3">
    <source>
        <dbReference type="ARBA" id="ARBA00022989"/>
    </source>
</evidence>
<proteinExistence type="predicted"/>
<dbReference type="Proteomes" id="UP000688137">
    <property type="component" value="Unassembled WGS sequence"/>
</dbReference>